<dbReference type="Pfam" id="PF01738">
    <property type="entry name" value="DLH"/>
    <property type="match status" value="1"/>
</dbReference>
<dbReference type="AlphaFoldDB" id="A0A830BA58"/>
<keyword evidence="3" id="KW-1185">Reference proteome</keyword>
<dbReference type="SUPFAM" id="SSF53474">
    <property type="entry name" value="alpha/beta-Hydrolases"/>
    <property type="match status" value="1"/>
</dbReference>
<dbReference type="EMBL" id="BMAC01000076">
    <property type="protein sequence ID" value="GFP83967.1"/>
    <property type="molecule type" value="Genomic_DNA"/>
</dbReference>
<dbReference type="GO" id="GO:0016787">
    <property type="term" value="F:hydrolase activity"/>
    <property type="evidence" value="ECO:0007669"/>
    <property type="project" value="InterPro"/>
</dbReference>
<protein>
    <submittedName>
        <fullName evidence="2">Endo-1 3</fullName>
    </submittedName>
</protein>
<dbReference type="PANTHER" id="PTHR17630">
    <property type="entry name" value="DIENELACTONE HYDROLASE"/>
    <property type="match status" value="1"/>
</dbReference>
<dbReference type="Gene3D" id="3.40.50.1820">
    <property type="entry name" value="alpha/beta hydrolase"/>
    <property type="match status" value="1"/>
</dbReference>
<feature type="domain" description="Dienelactone hydrolase" evidence="1">
    <location>
        <begin position="75"/>
        <end position="125"/>
    </location>
</feature>
<dbReference type="InterPro" id="IPR029058">
    <property type="entry name" value="AB_hydrolase_fold"/>
</dbReference>
<comment type="caution">
    <text evidence="2">The sequence shown here is derived from an EMBL/GenBank/DDBJ whole genome shotgun (WGS) entry which is preliminary data.</text>
</comment>
<dbReference type="OrthoDB" id="17560at2759"/>
<reference evidence="2" key="1">
    <citation type="submission" date="2020-07" db="EMBL/GenBank/DDBJ databases">
        <title>Ethylene signaling mediates host invasion by parasitic plants.</title>
        <authorList>
            <person name="Yoshida S."/>
        </authorList>
    </citation>
    <scope>NUCLEOTIDE SEQUENCE</scope>
    <source>
        <strain evidence="2">Okayama</strain>
    </source>
</reference>
<proteinExistence type="predicted"/>
<name>A0A830BA58_9LAMI</name>
<evidence type="ECO:0000313" key="2">
    <source>
        <dbReference type="EMBL" id="GFP83967.1"/>
    </source>
</evidence>
<evidence type="ECO:0000313" key="3">
    <source>
        <dbReference type="Proteomes" id="UP000653305"/>
    </source>
</evidence>
<dbReference type="Proteomes" id="UP000653305">
    <property type="component" value="Unassembled WGS sequence"/>
</dbReference>
<evidence type="ECO:0000259" key="1">
    <source>
        <dbReference type="Pfam" id="PF01738"/>
    </source>
</evidence>
<organism evidence="2 3">
    <name type="scientific">Phtheirospermum japonicum</name>
    <dbReference type="NCBI Taxonomy" id="374723"/>
    <lineage>
        <taxon>Eukaryota</taxon>
        <taxon>Viridiplantae</taxon>
        <taxon>Streptophyta</taxon>
        <taxon>Embryophyta</taxon>
        <taxon>Tracheophyta</taxon>
        <taxon>Spermatophyta</taxon>
        <taxon>Magnoliopsida</taxon>
        <taxon>eudicotyledons</taxon>
        <taxon>Gunneridae</taxon>
        <taxon>Pentapetalae</taxon>
        <taxon>asterids</taxon>
        <taxon>lamiids</taxon>
        <taxon>Lamiales</taxon>
        <taxon>Orobanchaceae</taxon>
        <taxon>Orobanchaceae incertae sedis</taxon>
        <taxon>Phtheirospermum</taxon>
    </lineage>
</organism>
<sequence>MLGSQCTENPPALISSSGEGNNIEEIGGLKTYVTGDQDSKLAVLLLSDAFGYEAPNLRKLADKVAASGFLDKGCEDAKTIIAALKSKGVSKIGAAGFCWGGMVTVRLAKFDCIEAAVVLHPGPITVEQINGDFF</sequence>
<dbReference type="InterPro" id="IPR002925">
    <property type="entry name" value="Dienelactn_hydro"/>
</dbReference>
<accession>A0A830BA58</accession>
<dbReference type="PANTHER" id="PTHR17630:SF52">
    <property type="entry name" value="ENDO-1,3-1,4-BETA-D-GLUCANASE-LIKE PROTEIN"/>
    <property type="match status" value="1"/>
</dbReference>
<gene>
    <name evidence="2" type="ORF">PHJA_000540300</name>
</gene>